<reference evidence="3 5" key="1">
    <citation type="submission" date="2015-01" db="EMBL/GenBank/DDBJ databases">
        <title>Deinococcus soli/N5/whole genome sequencing.</title>
        <authorList>
            <person name="Kim M.K."/>
            <person name="Srinivasan S."/>
            <person name="Lee J.-J."/>
        </authorList>
    </citation>
    <scope>NUCLEOTIDE SEQUENCE [LARGE SCALE GENOMIC DNA]</scope>
    <source>
        <strain evidence="3 5">N5</strain>
    </source>
</reference>
<reference evidence="4" key="2">
    <citation type="submission" date="2023-07" db="EMBL/GenBank/DDBJ databases">
        <title>Sorghum-associated microbial communities from plants grown in Nebraska, USA.</title>
        <authorList>
            <person name="Schachtman D."/>
        </authorList>
    </citation>
    <scope>NUCLEOTIDE SEQUENCE</scope>
    <source>
        <strain evidence="4">BE330</strain>
    </source>
</reference>
<evidence type="ECO:0000313" key="3">
    <source>
        <dbReference type="EMBL" id="AKH16480.1"/>
    </source>
</evidence>
<proteinExistence type="predicted"/>
<evidence type="ECO:0000256" key="1">
    <source>
        <dbReference type="SAM" id="MobiDB-lite"/>
    </source>
</evidence>
<dbReference type="PATRIC" id="fig|1309411.5.peg.982"/>
<dbReference type="AlphaFoldDB" id="A0A0F7JPE6"/>
<protein>
    <submittedName>
        <fullName evidence="4">Repeat protein (TIGR01451 family)</fullName>
    </submittedName>
</protein>
<accession>A0A0F7JPE6</accession>
<dbReference type="KEGG" id="dch:SY84_04775"/>
<feature type="chain" id="PRO_5044053842" evidence="2">
    <location>
        <begin position="21"/>
        <end position="887"/>
    </location>
</feature>
<dbReference type="EMBL" id="JAVDQK010000001">
    <property type="protein sequence ID" value="MDR6216948.1"/>
    <property type="molecule type" value="Genomic_DNA"/>
</dbReference>
<evidence type="ECO:0000313" key="5">
    <source>
        <dbReference type="Proteomes" id="UP000034024"/>
    </source>
</evidence>
<feature type="signal peptide" evidence="2">
    <location>
        <begin position="1"/>
        <end position="20"/>
    </location>
</feature>
<dbReference type="Proteomes" id="UP000034024">
    <property type="component" value="Chromosome"/>
</dbReference>
<sequence>MKGTTALLTAALSLLGAAMAAGTTQGTAITNTATLTYKDALNQNRTASSNIVTVTVRQVYVTTVTPDAAEGSIPAGRQLSTYVGGTRQYPYTLTNGGNGPDSFTLSFTQSGADDFNPGLKVYRDLDGDGTFSDEVTAPISLAADASVNLMVRATVPSGPQVGNTGIFALVATSTGDTSVTDTNNYAQLTVSADGLLGVTNTVSPGGTAVPGATLTYTVTGTVASGNPVGAVSNVVTVDGAARSGVLITDTLTNLNFTALSSVTATNGTATALYSTDAGSTWSATNPGSGVNAVAILVEGSGSFLLAGNTVQLVYTAQVPATALAGSTVGGSASARFDGNGDAATNELPETTTPVAVSTTVATVTGGAVGPSAFPQAGATGTYTLGGVTIARSGDTQTTQTDIVAGTRVTFRQTLRNTGNASNDFTLAVSGAPSGWTCTVNTIDGSGTLGTLTNPVTVAALTDYTFAVSCAVPFSAAGSTNVALTVTATPAGGSADTTTSTVATITAAGLPQLGNGDGSDATAPTSTNVTAGGDPGENALFRLELLNGGPVDEAFTLSGPAGTVFYLDLDGDGVIDPGEPPVTTTAALTPGQSVNLIAAVPVAAGSATGTSPAVFTATSTLDATRTSSVTDTLRVNAVASGTFTADSSLSTIAGGTVTHAHTLTNTGNGAADYAAGPLPTTGGFAYAFSTSPSGPFTSTLGGTLAAGASTPVYVRVTAPTLASGATDSQTKTVPVTLTMQDAPQPAVTLSVQDTTGVQSVVGTVNKSALRCADATCAVTSAITDGKVSPGDIVQYTLQVVNSGTSTLYGALLSDTRPTSTTFVKLTGGTSILFSTDSGATWTAAPPTALSGGNDFLAGLDTNGDSVINDLDTLAPGAGFTVTFVVRIN</sequence>
<evidence type="ECO:0000256" key="2">
    <source>
        <dbReference type="SAM" id="SignalP"/>
    </source>
</evidence>
<dbReference type="OrthoDB" id="52636at2"/>
<feature type="region of interest" description="Disordered" evidence="1">
    <location>
        <begin position="510"/>
        <end position="533"/>
    </location>
</feature>
<dbReference type="RefSeq" id="WP_046843055.1">
    <property type="nucleotide sequence ID" value="NZ_CP011389.1"/>
</dbReference>
<keyword evidence="2" id="KW-0732">Signal</keyword>
<dbReference type="NCBIfam" id="TIGR01451">
    <property type="entry name" value="B_ant_repeat"/>
    <property type="match status" value="1"/>
</dbReference>
<name>A0A0F7JPE6_9DEIO</name>
<keyword evidence="5" id="KW-1185">Reference proteome</keyword>
<gene>
    <name evidence="4" type="ORF">J2Y00_000497</name>
    <name evidence="3" type="ORF">SY84_04775</name>
</gene>
<organism evidence="3 5">
    <name type="scientific">Deinococcus soli</name>
    <name type="common">ex Cha et al. 2016</name>
    <dbReference type="NCBI Taxonomy" id="1309411"/>
    <lineage>
        <taxon>Bacteria</taxon>
        <taxon>Thermotogati</taxon>
        <taxon>Deinococcota</taxon>
        <taxon>Deinococci</taxon>
        <taxon>Deinococcales</taxon>
        <taxon>Deinococcaceae</taxon>
        <taxon>Deinococcus</taxon>
    </lineage>
</organism>
<evidence type="ECO:0000313" key="4">
    <source>
        <dbReference type="EMBL" id="MDR6216948.1"/>
    </source>
</evidence>
<dbReference type="InterPro" id="IPR047589">
    <property type="entry name" value="DUF11_rpt"/>
</dbReference>
<dbReference type="EMBL" id="CP011389">
    <property type="protein sequence ID" value="AKH16480.1"/>
    <property type="molecule type" value="Genomic_DNA"/>
</dbReference>
<dbReference type="Proteomes" id="UP001185331">
    <property type="component" value="Unassembled WGS sequence"/>
</dbReference>